<feature type="chain" id="PRO_5001696105" description="SLH domain-containing protein" evidence="2">
    <location>
        <begin position="26"/>
        <end position="557"/>
    </location>
</feature>
<evidence type="ECO:0000256" key="1">
    <source>
        <dbReference type="SAM" id="MobiDB-lite"/>
    </source>
</evidence>
<dbReference type="RefSeq" id="WP_038091048.1">
    <property type="nucleotide sequence ID" value="NZ_JMIR01000026.1"/>
</dbReference>
<comment type="caution">
    <text evidence="4">The sequence shown here is derived from an EMBL/GenBank/DDBJ whole genome shotgun (WGS) entry which is preliminary data.</text>
</comment>
<dbReference type="PANTHER" id="PTHR43308:SF5">
    <property type="entry name" value="S-LAYER PROTEIN _ PEPTIDOGLYCAN ENDO-BETA-N-ACETYLGLUCOSAMINIDASE"/>
    <property type="match status" value="1"/>
</dbReference>
<organism evidence="4 5">
    <name type="scientific">Tumebacillus flagellatus</name>
    <dbReference type="NCBI Taxonomy" id="1157490"/>
    <lineage>
        <taxon>Bacteria</taxon>
        <taxon>Bacillati</taxon>
        <taxon>Bacillota</taxon>
        <taxon>Bacilli</taxon>
        <taxon>Bacillales</taxon>
        <taxon>Alicyclobacillaceae</taxon>
        <taxon>Tumebacillus</taxon>
    </lineage>
</organism>
<feature type="compositionally biased region" description="Gly residues" evidence="1">
    <location>
        <begin position="120"/>
        <end position="147"/>
    </location>
</feature>
<dbReference type="EMBL" id="JMIR01000026">
    <property type="protein sequence ID" value="KEO82186.1"/>
    <property type="molecule type" value="Genomic_DNA"/>
</dbReference>
<reference evidence="4 5" key="1">
    <citation type="journal article" date="2013" name="Int. J. Syst. Evol. Microbiol.">
        <title>Tumebacillus flagellatus sp. nov., an alpha-amylase/pullulanase-producing bacterium isolated from cassava wastewater.</title>
        <authorList>
            <person name="Wang Q."/>
            <person name="Xie N."/>
            <person name="Qin Y."/>
            <person name="Shen N."/>
            <person name="Zhu J."/>
            <person name="Mi H."/>
            <person name="Huang R."/>
        </authorList>
    </citation>
    <scope>NUCLEOTIDE SEQUENCE [LARGE SCALE GENOMIC DNA]</scope>
    <source>
        <strain evidence="4 5">GST4</strain>
    </source>
</reference>
<feature type="domain" description="SLH" evidence="3">
    <location>
        <begin position="427"/>
        <end position="490"/>
    </location>
</feature>
<dbReference type="PROSITE" id="PS51272">
    <property type="entry name" value="SLH"/>
    <property type="match status" value="3"/>
</dbReference>
<dbReference type="OrthoDB" id="9798935at2"/>
<evidence type="ECO:0000313" key="5">
    <source>
        <dbReference type="Proteomes" id="UP000027931"/>
    </source>
</evidence>
<feature type="domain" description="SLH" evidence="3">
    <location>
        <begin position="368"/>
        <end position="426"/>
    </location>
</feature>
<dbReference type="Pfam" id="PF00395">
    <property type="entry name" value="SLH"/>
    <property type="match status" value="3"/>
</dbReference>
<sequence>MKKKFLALVTGAALLAATASVPAFAGTPASVTLNDVKNHMQGQAITIAGTATNLTDVIVEVFRPDNSLLFYDDVAVIGGMYSETITLPFDTIVGEYKIVVGQSTVIATDTFTVTPYPTDGNGGGNGGGGGGGGTNNGGGGTNNGGDNNGNHGKPINVDHVVEPGQSKSEVKTTVKVDGKTVKGTVTNDDLKASLNSATGAVAVVIVVPATGDQQAQLTLTAEQLGLISAANAGNSVVFTTGTSSVALPASVLKNVPAGSDISITVNNAADQAGTFSNQVAGATVVGTPVSYEVNVMTGGNSAPITVNGTDFVKRSFVVDGNTDLSNAGVLFIENGKVRSVPATFSKNDDGTFTVTIKRPGFSTYAVATHAVAFNDIGNSYAKANIESLANKFLLYGTSTSTFSPENHVTRAEFAAMLTRAMGLNATKAAPFTDVSASDWFANDVAAVYEAGLVNGVGNDQFDPNADISRQDLTVMLSKALKLLGVQNGAPAPSHQPYVDASSFSDYAKDSISNVTEAGLMTGEAVNGGFEFHPGDSTTREAAAIVLFNLLNKAHLIN</sequence>
<evidence type="ECO:0000256" key="2">
    <source>
        <dbReference type="SAM" id="SignalP"/>
    </source>
</evidence>
<accession>A0A074LJ33</accession>
<feature type="domain" description="SLH" evidence="3">
    <location>
        <begin position="494"/>
        <end position="557"/>
    </location>
</feature>
<dbReference type="PANTHER" id="PTHR43308">
    <property type="entry name" value="OUTER MEMBRANE PROTEIN ALPHA-RELATED"/>
    <property type="match status" value="1"/>
</dbReference>
<feature type="signal peptide" evidence="2">
    <location>
        <begin position="1"/>
        <end position="25"/>
    </location>
</feature>
<dbReference type="eggNOG" id="COG3693">
    <property type="taxonomic scope" value="Bacteria"/>
</dbReference>
<dbReference type="InterPro" id="IPR001119">
    <property type="entry name" value="SLH_dom"/>
</dbReference>
<name>A0A074LJ33_9BACL</name>
<dbReference type="InterPro" id="IPR051465">
    <property type="entry name" value="Cell_Envelope_Struct_Comp"/>
</dbReference>
<evidence type="ECO:0000259" key="3">
    <source>
        <dbReference type="PROSITE" id="PS51272"/>
    </source>
</evidence>
<dbReference type="STRING" id="1157490.EL26_16750"/>
<dbReference type="eggNOG" id="COG5492">
    <property type="taxonomic scope" value="Bacteria"/>
</dbReference>
<dbReference type="AlphaFoldDB" id="A0A074LJ33"/>
<keyword evidence="2" id="KW-0732">Signal</keyword>
<proteinExistence type="predicted"/>
<keyword evidence="5" id="KW-1185">Reference proteome</keyword>
<gene>
    <name evidence="4" type="ORF">EL26_16750</name>
</gene>
<dbReference type="Proteomes" id="UP000027931">
    <property type="component" value="Unassembled WGS sequence"/>
</dbReference>
<feature type="region of interest" description="Disordered" evidence="1">
    <location>
        <begin position="117"/>
        <end position="158"/>
    </location>
</feature>
<protein>
    <recommendedName>
        <fullName evidence="3">SLH domain-containing protein</fullName>
    </recommendedName>
</protein>
<evidence type="ECO:0000313" key="4">
    <source>
        <dbReference type="EMBL" id="KEO82186.1"/>
    </source>
</evidence>